<proteinExistence type="predicted"/>
<feature type="transmembrane region" description="Helical" evidence="1">
    <location>
        <begin position="6"/>
        <end position="22"/>
    </location>
</feature>
<sequence>MIPLFLKSLLGALAVLLIALLARSKSFFIAGLVPLFPTFALIAHYIVGSQRSGADLQKTALFGLWSLFPYAGYLVAVYFGSVRWPLARSTRYRSCHFGSRSFIATSTDSGCRWLTPTTSARVFGKLLRSRACPEPRSTENRWKFSSPPVSRRYSRVSGRWLQKYWRMPRALSSVTARALPMSSAGATQTFSTPSTAATQPRYLPSGLICTLARSGLPNRASRGMSSGGAAGAAAVGAICASLPAGLPLQAERLSVRARLTANNRVRSMAKLR</sequence>
<feature type="transmembrane region" description="Helical" evidence="1">
    <location>
        <begin position="27"/>
        <end position="47"/>
    </location>
</feature>
<keyword evidence="1" id="KW-0472">Membrane</keyword>
<dbReference type="Pfam" id="PF06942">
    <property type="entry name" value="GlpM"/>
    <property type="match status" value="1"/>
</dbReference>
<dbReference type="InterPro" id="IPR009707">
    <property type="entry name" value="GlpM/YdgC"/>
</dbReference>
<dbReference type="EMBL" id="JAFKMG010000482">
    <property type="protein sequence ID" value="MBN8798783.1"/>
    <property type="molecule type" value="Genomic_DNA"/>
</dbReference>
<feature type="transmembrane region" description="Helical" evidence="1">
    <location>
        <begin position="67"/>
        <end position="86"/>
    </location>
</feature>
<evidence type="ECO:0000256" key="1">
    <source>
        <dbReference type="SAM" id="Phobius"/>
    </source>
</evidence>
<evidence type="ECO:0000313" key="3">
    <source>
        <dbReference type="Proteomes" id="UP000664815"/>
    </source>
</evidence>
<organism evidence="2 3">
    <name type="scientific">Stenotrophomonas nitritireducens</name>
    <dbReference type="NCBI Taxonomy" id="83617"/>
    <lineage>
        <taxon>Bacteria</taxon>
        <taxon>Pseudomonadati</taxon>
        <taxon>Pseudomonadota</taxon>
        <taxon>Gammaproteobacteria</taxon>
        <taxon>Lysobacterales</taxon>
        <taxon>Lysobacteraceae</taxon>
        <taxon>Stenotrophomonas</taxon>
    </lineage>
</organism>
<keyword evidence="1" id="KW-0812">Transmembrane</keyword>
<protein>
    <submittedName>
        <fullName evidence="2">GlpM family protein</fullName>
    </submittedName>
</protein>
<gene>
    <name evidence="2" type="ORF">J0H45_05420</name>
</gene>
<dbReference type="AlphaFoldDB" id="A0A9D8KVU7"/>
<accession>A0A9D8KVU7</accession>
<evidence type="ECO:0000313" key="2">
    <source>
        <dbReference type="EMBL" id="MBN8798783.1"/>
    </source>
</evidence>
<comment type="caution">
    <text evidence="2">The sequence shown here is derived from an EMBL/GenBank/DDBJ whole genome shotgun (WGS) entry which is preliminary data.</text>
</comment>
<name>A0A9D8KVU7_9GAMM</name>
<dbReference type="Proteomes" id="UP000664815">
    <property type="component" value="Unassembled WGS sequence"/>
</dbReference>
<reference evidence="2" key="1">
    <citation type="submission" date="2021-02" db="EMBL/GenBank/DDBJ databases">
        <title>Thiocyanate and organic carbon inputs drive convergent selection for specific autotrophic Afipia and Thiobacillus strains within complex microbiomes.</title>
        <authorList>
            <person name="Huddy R.J."/>
            <person name="Sachdeva R."/>
            <person name="Kadzinga F."/>
            <person name="Kantor R.S."/>
            <person name="Harrison S.T.L."/>
            <person name="Banfield J.F."/>
        </authorList>
    </citation>
    <scope>NUCLEOTIDE SEQUENCE</scope>
    <source>
        <strain evidence="2">SCN18_10_11_15_R1_P_69_7</strain>
    </source>
</reference>
<keyword evidence="1" id="KW-1133">Transmembrane helix</keyword>